<organism evidence="2 3">
    <name type="scientific">Achromobacter pestifer</name>
    <dbReference type="NCBI Taxonomy" id="1353889"/>
    <lineage>
        <taxon>Bacteria</taxon>
        <taxon>Pseudomonadati</taxon>
        <taxon>Pseudomonadota</taxon>
        <taxon>Betaproteobacteria</taxon>
        <taxon>Burkholderiales</taxon>
        <taxon>Alcaligenaceae</taxon>
        <taxon>Achromobacter</taxon>
    </lineage>
</organism>
<dbReference type="EMBL" id="CADIJX010000003">
    <property type="protein sequence ID" value="CAB3647599.1"/>
    <property type="molecule type" value="Genomic_DNA"/>
</dbReference>
<evidence type="ECO:0000256" key="1">
    <source>
        <dbReference type="SAM" id="MobiDB-lite"/>
    </source>
</evidence>
<reference evidence="2 3" key="1">
    <citation type="submission" date="2020-04" db="EMBL/GenBank/DDBJ databases">
        <authorList>
            <person name="De Canck E."/>
        </authorList>
    </citation>
    <scope>NUCLEOTIDE SEQUENCE [LARGE SCALE GENOMIC DNA]</scope>
    <source>
        <strain evidence="2 3">LMG 3431</strain>
    </source>
</reference>
<gene>
    <name evidence="2" type="ORF">LMG3431_02583</name>
</gene>
<dbReference type="RefSeq" id="WP_175174888.1">
    <property type="nucleotide sequence ID" value="NZ_CADIJX010000003.1"/>
</dbReference>
<accession>A0A6S6YVU5</accession>
<proteinExistence type="predicted"/>
<dbReference type="Proteomes" id="UP000494108">
    <property type="component" value="Unassembled WGS sequence"/>
</dbReference>
<evidence type="ECO:0000313" key="2">
    <source>
        <dbReference type="EMBL" id="CAB3647599.1"/>
    </source>
</evidence>
<name>A0A6S6YVU5_9BURK</name>
<dbReference type="AlphaFoldDB" id="A0A6S6YVU5"/>
<evidence type="ECO:0000313" key="3">
    <source>
        <dbReference type="Proteomes" id="UP000494108"/>
    </source>
</evidence>
<sequence>MKPRRSVNPKRKLRAAPQSEVERGWLDVAASKVAYGGNPEHKRNPGDFGLQPPAQPRQGKSLCDHAELFRRSEAVALLRTAFRRGLVSIQERNGWPQNVWAVAANGVPLEAMLENAETGTYHGYPMLPSDPLIGDVLARWEAQ</sequence>
<feature type="region of interest" description="Disordered" evidence="1">
    <location>
        <begin position="35"/>
        <end position="59"/>
    </location>
</feature>
<keyword evidence="3" id="KW-1185">Reference proteome</keyword>
<protein>
    <submittedName>
        <fullName evidence="2">Uncharacterized protein</fullName>
    </submittedName>
</protein>